<dbReference type="PANTHER" id="PTHR24198:SF165">
    <property type="entry name" value="ANKYRIN REPEAT-CONTAINING PROTEIN-RELATED"/>
    <property type="match status" value="1"/>
</dbReference>
<feature type="repeat" description="ANK" evidence="3">
    <location>
        <begin position="250"/>
        <end position="282"/>
    </location>
</feature>
<dbReference type="Gene3D" id="1.25.40.20">
    <property type="entry name" value="Ankyrin repeat-containing domain"/>
    <property type="match status" value="7"/>
</dbReference>
<evidence type="ECO:0000313" key="4">
    <source>
        <dbReference type="EMBL" id="CAG4645529.1"/>
    </source>
</evidence>
<feature type="repeat" description="ANK" evidence="3">
    <location>
        <begin position="525"/>
        <end position="557"/>
    </location>
</feature>
<feature type="repeat" description="ANK" evidence="3">
    <location>
        <begin position="426"/>
        <end position="458"/>
    </location>
</feature>
<feature type="repeat" description="ANK" evidence="3">
    <location>
        <begin position="76"/>
        <end position="108"/>
    </location>
</feature>
<feature type="repeat" description="ANK" evidence="3">
    <location>
        <begin position="175"/>
        <end position="207"/>
    </location>
</feature>
<feature type="repeat" description="ANK" evidence="3">
    <location>
        <begin position="42"/>
        <end position="75"/>
    </location>
</feature>
<feature type="repeat" description="ANK" evidence="3">
    <location>
        <begin position="316"/>
        <end position="349"/>
    </location>
</feature>
<reference evidence="4" key="1">
    <citation type="submission" date="2021-04" db="EMBL/GenBank/DDBJ databases">
        <authorList>
            <person name="Cornetti L."/>
        </authorList>
    </citation>
    <scope>NUCLEOTIDE SEQUENCE</scope>
</reference>
<feature type="repeat" description="ANK" evidence="3">
    <location>
        <begin position="393"/>
        <end position="425"/>
    </location>
</feature>
<keyword evidence="2 3" id="KW-0040">ANK repeat</keyword>
<feature type="repeat" description="ANK" evidence="3">
    <location>
        <begin position="459"/>
        <end position="491"/>
    </location>
</feature>
<protein>
    <submittedName>
        <fullName evidence="4">EOG090X06BA</fullName>
    </submittedName>
</protein>
<feature type="repeat" description="ANK" evidence="3">
    <location>
        <begin position="7"/>
        <end position="30"/>
    </location>
</feature>
<dbReference type="Pfam" id="PF00023">
    <property type="entry name" value="Ank"/>
    <property type="match status" value="2"/>
</dbReference>
<feature type="repeat" description="ANK" evidence="3">
    <location>
        <begin position="141"/>
        <end position="162"/>
    </location>
</feature>
<dbReference type="PROSITE" id="PS50297">
    <property type="entry name" value="ANK_REP_REGION"/>
    <property type="match status" value="10"/>
</dbReference>
<organism evidence="4">
    <name type="scientific">Lynceus sp. MCZ IZ 141354</name>
    <dbReference type="NCBI Taxonomy" id="1930659"/>
    <lineage>
        <taxon>Eukaryota</taxon>
        <taxon>Metazoa</taxon>
        <taxon>Ecdysozoa</taxon>
        <taxon>Arthropoda</taxon>
        <taxon>Crustacea</taxon>
        <taxon>Branchiopoda</taxon>
        <taxon>Diplostraca</taxon>
        <taxon>Laevicaudata</taxon>
        <taxon>Lynceidae</taxon>
        <taxon>Lynceus</taxon>
    </lineage>
</organism>
<name>A0A9N6WR57_9CRUS</name>
<feature type="repeat" description="ANK" evidence="3">
    <location>
        <begin position="492"/>
        <end position="524"/>
    </location>
</feature>
<dbReference type="EMBL" id="OC988874">
    <property type="protein sequence ID" value="CAG4645529.1"/>
    <property type="molecule type" value="Genomic_DNA"/>
</dbReference>
<dbReference type="AlphaFoldDB" id="A0A9N6WR57"/>
<evidence type="ECO:0000256" key="1">
    <source>
        <dbReference type="ARBA" id="ARBA00022737"/>
    </source>
</evidence>
<dbReference type="SUPFAM" id="SSF48403">
    <property type="entry name" value="Ankyrin repeat"/>
    <property type="match status" value="2"/>
</dbReference>
<dbReference type="PROSITE" id="PS50088">
    <property type="entry name" value="ANK_REPEAT"/>
    <property type="match status" value="13"/>
</dbReference>
<dbReference type="InterPro" id="IPR036770">
    <property type="entry name" value="Ankyrin_rpt-contain_sf"/>
</dbReference>
<proteinExistence type="predicted"/>
<feature type="repeat" description="ANK" evidence="3">
    <location>
        <begin position="283"/>
        <end position="315"/>
    </location>
</feature>
<evidence type="ECO:0000256" key="3">
    <source>
        <dbReference type="PROSITE-ProRule" id="PRU00023"/>
    </source>
</evidence>
<gene>
    <name evidence="4" type="primary">EOG090X06BA</name>
</gene>
<keyword evidence="1" id="KW-0677">Repeat</keyword>
<dbReference type="InterPro" id="IPR002110">
    <property type="entry name" value="Ankyrin_rpt"/>
</dbReference>
<dbReference type="PANTHER" id="PTHR24198">
    <property type="entry name" value="ANKYRIN REPEAT AND PROTEIN KINASE DOMAIN-CONTAINING PROTEIN"/>
    <property type="match status" value="1"/>
</dbReference>
<dbReference type="PRINTS" id="PR01415">
    <property type="entry name" value="ANKYRIN"/>
</dbReference>
<dbReference type="SMART" id="SM00248">
    <property type="entry name" value="ANK"/>
    <property type="match status" value="16"/>
</dbReference>
<dbReference type="Pfam" id="PF12796">
    <property type="entry name" value="Ank_2"/>
    <property type="match status" value="5"/>
</dbReference>
<sequence>MLSTSRGGLTPLHMAAANGHTEVVQSILSKLPRNAVNVLSSDKATPLHLAVAFKRTQTITQLLLQPNINLEAKAAGGLTALHLAAGTDQAQVLLQMLVLGVSIDEKSDLGLTALHYAAWYGCKNAVPVLLRLADVNSKTQRALTPLHLAVVANQASIVEMLIAKANVQIDSPTENSVTPLHFTAATGRNTILIQLAKKGADINARDKIGKTPLDMATEAKLSSTSNTLIMLGGKSSTCLRIGNSNEKNNEGFTLLQIAAQKGNLKKVKELLSCGADVNAISNIGSNALHEAAYFGHHDIVAVLIEAGIDPKQKKTDGWAAIHLGCLASDPVPTLTVLLQKGVDVNMLTNDGKTALDISVQEGKSSAETFLRTKGAKGAICIPIQRDINAKDANGWTALHRAASEGNSQNVKELLKCGALTTIFSSIGSLPLHEAAWEGHEAAVRELLAGGADANMPKIDGSTPLHLAAATGRATVIKLLLEKGANPYIKNSIGSLPIHEAAYGGHRDAVREFLAAGVDPNAKKIDGATSLHLAAIAGHASVAKLLLEHRADPNIKSTDGQTALDYAVANNHKDVADIIKSYGGNQG</sequence>
<accession>A0A9N6WR57</accession>
<evidence type="ECO:0000256" key="2">
    <source>
        <dbReference type="ARBA" id="ARBA00023043"/>
    </source>
</evidence>